<accession>A0ABX7PLP3</accession>
<proteinExistence type="predicted"/>
<feature type="region of interest" description="Disordered" evidence="1">
    <location>
        <begin position="1"/>
        <end position="30"/>
    </location>
</feature>
<sequence length="301" mass="32694">MVTDDLAPPPYRGQIQRVEGRSTKGGKRNGLPKIHELELEHVEGQRIAARGHQPPSGEGARSATGVCVIEPGQFPYCPICLREEVAADTMEHVPPKAFGGTVMANTCADCNNRLGSRTEAALQDWYDDAIQAHFTSDASPEPFGHDRILMLKTESGEVVMLMEKSSPGGPSPLDRLRDPNVQIHYKIPRPAEFKTGLLKSAYLAACLHFGGVVHTPSLMSARDELLRARDAKSRRAVRLGPIAEALKAHRTGVAASGPSLALLRSDHEGESTYLISLAGTILIEWPFPDLDPMLSPRMRAA</sequence>
<evidence type="ECO:0008006" key="4">
    <source>
        <dbReference type="Google" id="ProtNLM"/>
    </source>
</evidence>
<dbReference type="EMBL" id="CP022295">
    <property type="protein sequence ID" value="QSR26861.1"/>
    <property type="molecule type" value="Genomic_DNA"/>
</dbReference>
<dbReference type="Proteomes" id="UP000662818">
    <property type="component" value="Chromosome"/>
</dbReference>
<evidence type="ECO:0000313" key="3">
    <source>
        <dbReference type="Proteomes" id="UP000662818"/>
    </source>
</evidence>
<organism evidence="2 3">
    <name type="scientific">Nocardioides aromaticivorans</name>
    <dbReference type="NCBI Taxonomy" id="200618"/>
    <lineage>
        <taxon>Bacteria</taxon>
        <taxon>Bacillati</taxon>
        <taxon>Actinomycetota</taxon>
        <taxon>Actinomycetes</taxon>
        <taxon>Propionibacteriales</taxon>
        <taxon>Nocardioidaceae</taxon>
        <taxon>Nocardioides</taxon>
    </lineage>
</organism>
<name>A0ABX7PLP3_9ACTN</name>
<keyword evidence="3" id="KW-1185">Reference proteome</keyword>
<reference evidence="2 3" key="1">
    <citation type="submission" date="2017-06" db="EMBL/GenBank/DDBJ databases">
        <title>Complete Genome Sequence of the Soil Carbazole-Degrading Bacterium Nocardioides aromaticivorans IC177.</title>
        <authorList>
            <person name="Vejarano F."/>
            <person name="Suzuki-Minakuchi C."/>
            <person name="Ohtsubo Y."/>
            <person name="Tsuda M."/>
            <person name="Okada K."/>
            <person name="Nojiri H."/>
        </authorList>
    </citation>
    <scope>NUCLEOTIDE SEQUENCE [LARGE SCALE GENOMIC DNA]</scope>
    <source>
        <strain evidence="2 3">IC177</strain>
    </source>
</reference>
<gene>
    <name evidence="2" type="ORF">CFH99_14620</name>
</gene>
<evidence type="ECO:0000256" key="1">
    <source>
        <dbReference type="SAM" id="MobiDB-lite"/>
    </source>
</evidence>
<evidence type="ECO:0000313" key="2">
    <source>
        <dbReference type="EMBL" id="QSR26861.1"/>
    </source>
</evidence>
<protein>
    <recommendedName>
        <fullName evidence="4">HNH endonuclease 5 domain-containing protein</fullName>
    </recommendedName>
</protein>